<sequence length="107" mass="11667">MDMVQICTRGSSHRWLGFDDDSEATPVELNGVCEVVASVLSSDIDEEVAEDYFEAIGGEGSILDAKWLIDQALDESYDFSASNTSFDETLEKLGGIALRDAYGEYGI</sequence>
<comment type="caution">
    <text evidence="1">The sequence shown here is derived from an EMBL/GenBank/DDBJ whole genome shotgun (WGS) entry which is preliminary data.</text>
</comment>
<gene>
    <name evidence="1" type="ORF">V6N12_064235</name>
</gene>
<reference evidence="1 2" key="1">
    <citation type="journal article" date="2024" name="G3 (Bethesda)">
        <title>Genome assembly of Hibiscus sabdariffa L. provides insights into metabolisms of medicinal natural products.</title>
        <authorList>
            <person name="Kim T."/>
        </authorList>
    </citation>
    <scope>NUCLEOTIDE SEQUENCE [LARGE SCALE GENOMIC DNA]</scope>
    <source>
        <strain evidence="1">TK-2024</strain>
        <tissue evidence="1">Old leaves</tissue>
    </source>
</reference>
<accession>A0ABR2G5U1</accession>
<name>A0ABR2G5U1_9ROSI</name>
<dbReference type="PANTHER" id="PTHR47423:SF2">
    <property type="entry name" value="PROTEIN SQS1"/>
    <property type="match status" value="1"/>
</dbReference>
<evidence type="ECO:0000313" key="2">
    <source>
        <dbReference type="Proteomes" id="UP001472677"/>
    </source>
</evidence>
<proteinExistence type="predicted"/>
<protein>
    <submittedName>
        <fullName evidence="1">Uncharacterized protein</fullName>
    </submittedName>
</protein>
<evidence type="ECO:0000313" key="1">
    <source>
        <dbReference type="EMBL" id="KAK8595724.1"/>
    </source>
</evidence>
<dbReference type="PANTHER" id="PTHR47423">
    <property type="entry name" value="G-PATCH DOMAIN CONTAINING PROTEIN"/>
    <property type="match status" value="1"/>
</dbReference>
<dbReference type="Proteomes" id="UP001472677">
    <property type="component" value="Unassembled WGS sequence"/>
</dbReference>
<keyword evidence="2" id="KW-1185">Reference proteome</keyword>
<organism evidence="1 2">
    <name type="scientific">Hibiscus sabdariffa</name>
    <name type="common">roselle</name>
    <dbReference type="NCBI Taxonomy" id="183260"/>
    <lineage>
        <taxon>Eukaryota</taxon>
        <taxon>Viridiplantae</taxon>
        <taxon>Streptophyta</taxon>
        <taxon>Embryophyta</taxon>
        <taxon>Tracheophyta</taxon>
        <taxon>Spermatophyta</taxon>
        <taxon>Magnoliopsida</taxon>
        <taxon>eudicotyledons</taxon>
        <taxon>Gunneridae</taxon>
        <taxon>Pentapetalae</taxon>
        <taxon>rosids</taxon>
        <taxon>malvids</taxon>
        <taxon>Malvales</taxon>
        <taxon>Malvaceae</taxon>
        <taxon>Malvoideae</taxon>
        <taxon>Hibiscus</taxon>
    </lineage>
</organism>
<dbReference type="EMBL" id="JBBPBM010000002">
    <property type="protein sequence ID" value="KAK8595724.1"/>
    <property type="molecule type" value="Genomic_DNA"/>
</dbReference>